<dbReference type="PANTHER" id="PTHR43179">
    <property type="entry name" value="RHAMNOSYLTRANSFERASE WBBL"/>
    <property type="match status" value="1"/>
</dbReference>
<dbReference type="InterPro" id="IPR029044">
    <property type="entry name" value="Nucleotide-diphossugar_trans"/>
</dbReference>
<organism evidence="5 6">
    <name type="scientific">Fibrivirga algicola</name>
    <dbReference type="NCBI Taxonomy" id="2950420"/>
    <lineage>
        <taxon>Bacteria</taxon>
        <taxon>Pseudomonadati</taxon>
        <taxon>Bacteroidota</taxon>
        <taxon>Cytophagia</taxon>
        <taxon>Cytophagales</taxon>
        <taxon>Spirosomataceae</taxon>
        <taxon>Fibrivirga</taxon>
    </lineage>
</organism>
<feature type="domain" description="Glycosyltransferase 2-like" evidence="4">
    <location>
        <begin position="31"/>
        <end position="144"/>
    </location>
</feature>
<evidence type="ECO:0000256" key="3">
    <source>
        <dbReference type="ARBA" id="ARBA00022679"/>
    </source>
</evidence>
<keyword evidence="6" id="KW-1185">Reference proteome</keyword>
<protein>
    <submittedName>
        <fullName evidence="5">Glycosyltransferase</fullName>
    </submittedName>
</protein>
<evidence type="ECO:0000313" key="6">
    <source>
        <dbReference type="Proteomes" id="UP000606008"/>
    </source>
</evidence>
<evidence type="ECO:0000313" key="5">
    <source>
        <dbReference type="EMBL" id="NID11655.1"/>
    </source>
</evidence>
<dbReference type="EMBL" id="WAEL01000005">
    <property type="protein sequence ID" value="NID11655.1"/>
    <property type="molecule type" value="Genomic_DNA"/>
</dbReference>
<sequence>MMLLLDYLNYRHMLSLPSEAEARVAASVTLYNSLPSCVDAIASYQNQVEQVYLIDNSEFPDTILISELTKWPNVQYVCNGGNRGVAAALNIAARLAIDNGFEFLLTMDDDTYLPPNSLQSMVLVAKTNNYKIGLVSGIHSGIEQKISELNVLYTMTSGNILNLQAYKIAGPFREDFFIDHVDHEYGLRLNRLGYKIIQLNSVQLKHNLGKRKSVGWGTFIFISHTPIRGYYMVRNGLVLAKLYPEFRFKAITLITKEWIKSFFFEDDKFNRLRLLYRGVIDAYFEKLGKFKS</sequence>
<dbReference type="InterPro" id="IPR001173">
    <property type="entry name" value="Glyco_trans_2-like"/>
</dbReference>
<proteinExistence type="inferred from homology"/>
<evidence type="ECO:0000256" key="2">
    <source>
        <dbReference type="ARBA" id="ARBA00022676"/>
    </source>
</evidence>
<keyword evidence="3" id="KW-0808">Transferase</keyword>
<gene>
    <name evidence="5" type="ORF">F7231_15895</name>
</gene>
<dbReference type="Gene3D" id="3.90.550.10">
    <property type="entry name" value="Spore Coat Polysaccharide Biosynthesis Protein SpsA, Chain A"/>
    <property type="match status" value="1"/>
</dbReference>
<comment type="similarity">
    <text evidence="1">Belongs to the glycosyltransferase 2 family.</text>
</comment>
<reference evidence="6" key="1">
    <citation type="submission" date="2019-09" db="EMBL/GenBank/DDBJ databases">
        <authorList>
            <person name="Jung D.-H."/>
        </authorList>
    </citation>
    <scope>NUCLEOTIDE SEQUENCE [LARGE SCALE GENOMIC DNA]</scope>
    <source>
        <strain evidence="6">JA-25</strain>
    </source>
</reference>
<evidence type="ECO:0000259" key="4">
    <source>
        <dbReference type="Pfam" id="PF00535"/>
    </source>
</evidence>
<name>A0ABX0QKI8_9BACT</name>
<reference evidence="6" key="2">
    <citation type="submission" date="2023-07" db="EMBL/GenBank/DDBJ databases">
        <authorList>
            <person name="Jung D.-H."/>
        </authorList>
    </citation>
    <scope>NUCLEOTIDE SEQUENCE [LARGE SCALE GENOMIC DNA]</scope>
    <source>
        <strain evidence="6">JA-25</strain>
    </source>
</reference>
<dbReference type="PANTHER" id="PTHR43179:SF12">
    <property type="entry name" value="GALACTOFURANOSYLTRANSFERASE GLFT2"/>
    <property type="match status" value="1"/>
</dbReference>
<dbReference type="Pfam" id="PF00535">
    <property type="entry name" value="Glycos_transf_2"/>
    <property type="match status" value="1"/>
</dbReference>
<keyword evidence="2" id="KW-0328">Glycosyltransferase</keyword>
<dbReference type="SUPFAM" id="SSF53448">
    <property type="entry name" value="Nucleotide-diphospho-sugar transferases"/>
    <property type="match status" value="1"/>
</dbReference>
<evidence type="ECO:0000256" key="1">
    <source>
        <dbReference type="ARBA" id="ARBA00006739"/>
    </source>
</evidence>
<accession>A0ABX0QKI8</accession>
<dbReference type="Proteomes" id="UP000606008">
    <property type="component" value="Unassembled WGS sequence"/>
</dbReference>
<comment type="caution">
    <text evidence="5">The sequence shown here is derived from an EMBL/GenBank/DDBJ whole genome shotgun (WGS) entry which is preliminary data.</text>
</comment>